<dbReference type="InterPro" id="IPR036779">
    <property type="entry name" value="LysM_dom_sf"/>
</dbReference>
<dbReference type="Proteomes" id="UP000831880">
    <property type="component" value="Chromosome"/>
</dbReference>
<name>A0ABY4H4X8_9BACI</name>
<dbReference type="PROSITE" id="PS51109">
    <property type="entry name" value="G5"/>
    <property type="match status" value="1"/>
</dbReference>
<dbReference type="Pfam" id="PF01551">
    <property type="entry name" value="Peptidase_M23"/>
    <property type="match status" value="1"/>
</dbReference>
<dbReference type="InterPro" id="IPR050570">
    <property type="entry name" value="Cell_wall_metabolism_enzyme"/>
</dbReference>
<dbReference type="CDD" id="cd12797">
    <property type="entry name" value="M23_peptidase"/>
    <property type="match status" value="1"/>
</dbReference>
<dbReference type="InterPro" id="IPR011055">
    <property type="entry name" value="Dup_hybrid_motif"/>
</dbReference>
<keyword evidence="5" id="KW-1185">Reference proteome</keyword>
<dbReference type="SMART" id="SM00257">
    <property type="entry name" value="LysM"/>
    <property type="match status" value="1"/>
</dbReference>
<dbReference type="PANTHER" id="PTHR21666:SF270">
    <property type="entry name" value="MUREIN HYDROLASE ACTIVATOR ENVC"/>
    <property type="match status" value="1"/>
</dbReference>
<dbReference type="PROSITE" id="PS51782">
    <property type="entry name" value="LYSM"/>
    <property type="match status" value="1"/>
</dbReference>
<accession>A0ABY4H4X8</accession>
<dbReference type="Gene3D" id="2.20.230.10">
    <property type="entry name" value="Resuscitation-promoting factor rpfb"/>
    <property type="match status" value="1"/>
</dbReference>
<evidence type="ECO:0000313" key="5">
    <source>
        <dbReference type="Proteomes" id="UP000831880"/>
    </source>
</evidence>
<dbReference type="InterPro" id="IPR016047">
    <property type="entry name" value="M23ase_b-sheet_dom"/>
</dbReference>
<evidence type="ECO:0000256" key="1">
    <source>
        <dbReference type="ARBA" id="ARBA00022729"/>
    </source>
</evidence>
<organism evidence="4 5">
    <name type="scientific">Halobacillus shinanisalinarum</name>
    <dbReference type="NCBI Taxonomy" id="2932258"/>
    <lineage>
        <taxon>Bacteria</taxon>
        <taxon>Bacillati</taxon>
        <taxon>Bacillota</taxon>
        <taxon>Bacilli</taxon>
        <taxon>Bacillales</taxon>
        <taxon>Bacillaceae</taxon>
        <taxon>Halobacillus</taxon>
    </lineage>
</organism>
<sequence>MDKTTGLWKKVAIMTLLGIGLGLGTAYAEGNLETIYHVYVGDKHIGAVNDKDIVQSYVDQRLNQVQEEKNEELRLTTKEEIAYVPEKKFTPTHDNEKVLKALEENISVAANAIGLTIDDQTIAYLPSEEKAQKAVQKFKEQYVGKEALRKVKERKEIAEEPTIDDPTVIDVTLTNKVSKKEKEVKPSKVVTLDEAVNILQKGTSEKETHTVVEGDILSKISSMYGLSQDELLEMNSEIDKDEPLQIGQELNVTKLERLTEVVVAQKRIKEESIPYDTEIVETDELQKGEKKVKQEGHKGEKKVHSFIKKEGGEIVEEKVLNEETTSEPVKEIILKGTKVTPSRGSGEFTWPAVGGTITSKQGSRWGDFHKGIDISGVSDRMIKAADNGVVISAGHDGSYGNKVVINHNNGYKTIYAHLSSISVSVGEKVERGSAIGNMGTTGRSTGVHLHFEIYKNGSLQNPLSYF</sequence>
<reference evidence="4 5" key="1">
    <citation type="submission" date="2022-04" db="EMBL/GenBank/DDBJ databases">
        <title>Halobacillus sp. isolated from saltern.</title>
        <authorList>
            <person name="Won M."/>
            <person name="Lee C.-M."/>
            <person name="Woen H.-Y."/>
            <person name="Kwon S.-W."/>
        </authorList>
    </citation>
    <scope>NUCLEOTIDE SEQUENCE [LARGE SCALE GENOMIC DNA]</scope>
    <source>
        <strain evidence="4 5">SSTM10-2</strain>
    </source>
</reference>
<dbReference type="RefSeq" id="WP_244755336.1">
    <property type="nucleotide sequence ID" value="NZ_CP095074.1"/>
</dbReference>
<evidence type="ECO:0000259" key="2">
    <source>
        <dbReference type="PROSITE" id="PS51109"/>
    </source>
</evidence>
<dbReference type="PANTHER" id="PTHR21666">
    <property type="entry name" value="PEPTIDASE-RELATED"/>
    <property type="match status" value="1"/>
</dbReference>
<proteinExistence type="predicted"/>
<dbReference type="Pfam" id="PF07501">
    <property type="entry name" value="G5"/>
    <property type="match status" value="1"/>
</dbReference>
<dbReference type="SUPFAM" id="SSF51261">
    <property type="entry name" value="Duplicated hybrid motif"/>
    <property type="match status" value="1"/>
</dbReference>
<dbReference type="CDD" id="cd00118">
    <property type="entry name" value="LysM"/>
    <property type="match status" value="1"/>
</dbReference>
<dbReference type="InterPro" id="IPR018392">
    <property type="entry name" value="LysM"/>
</dbReference>
<dbReference type="Pfam" id="PF01476">
    <property type="entry name" value="LysM"/>
    <property type="match status" value="1"/>
</dbReference>
<feature type="domain" description="LysM" evidence="3">
    <location>
        <begin position="207"/>
        <end position="252"/>
    </location>
</feature>
<dbReference type="SUPFAM" id="SSF54106">
    <property type="entry name" value="LysM domain"/>
    <property type="match status" value="1"/>
</dbReference>
<dbReference type="Gene3D" id="2.70.70.10">
    <property type="entry name" value="Glucose Permease (Domain IIA)"/>
    <property type="match status" value="1"/>
</dbReference>
<gene>
    <name evidence="4" type="ORF">MUO14_11480</name>
</gene>
<evidence type="ECO:0000259" key="3">
    <source>
        <dbReference type="PROSITE" id="PS51782"/>
    </source>
</evidence>
<feature type="domain" description="G5" evidence="2">
    <location>
        <begin position="258"/>
        <end position="339"/>
    </location>
</feature>
<dbReference type="SMART" id="SM01208">
    <property type="entry name" value="G5"/>
    <property type="match status" value="1"/>
</dbReference>
<evidence type="ECO:0000313" key="4">
    <source>
        <dbReference type="EMBL" id="UOQ95483.1"/>
    </source>
</evidence>
<dbReference type="Gene3D" id="3.10.350.10">
    <property type="entry name" value="LysM domain"/>
    <property type="match status" value="1"/>
</dbReference>
<keyword evidence="1" id="KW-0732">Signal</keyword>
<dbReference type="EMBL" id="CP095074">
    <property type="protein sequence ID" value="UOQ95483.1"/>
    <property type="molecule type" value="Genomic_DNA"/>
</dbReference>
<protein>
    <submittedName>
        <fullName evidence="4">M23 family metallopeptidase</fullName>
    </submittedName>
</protein>
<dbReference type="InterPro" id="IPR011098">
    <property type="entry name" value="G5_dom"/>
</dbReference>